<gene>
    <name evidence="1" type="ORF">R1flu_003055</name>
</gene>
<name>A0ABD1Y8E4_9MARC</name>
<dbReference type="EMBL" id="JBHFFA010000006">
    <property type="protein sequence ID" value="KAL2622850.1"/>
    <property type="molecule type" value="Genomic_DNA"/>
</dbReference>
<organism evidence="1 2">
    <name type="scientific">Riccia fluitans</name>
    <dbReference type="NCBI Taxonomy" id="41844"/>
    <lineage>
        <taxon>Eukaryota</taxon>
        <taxon>Viridiplantae</taxon>
        <taxon>Streptophyta</taxon>
        <taxon>Embryophyta</taxon>
        <taxon>Marchantiophyta</taxon>
        <taxon>Marchantiopsida</taxon>
        <taxon>Marchantiidae</taxon>
        <taxon>Marchantiales</taxon>
        <taxon>Ricciaceae</taxon>
        <taxon>Riccia</taxon>
    </lineage>
</organism>
<protein>
    <submittedName>
        <fullName evidence="1">Uncharacterized protein</fullName>
    </submittedName>
</protein>
<keyword evidence="2" id="KW-1185">Reference proteome</keyword>
<reference evidence="1 2" key="1">
    <citation type="submission" date="2024-09" db="EMBL/GenBank/DDBJ databases">
        <title>Chromosome-scale assembly of Riccia fluitans.</title>
        <authorList>
            <person name="Paukszto L."/>
            <person name="Sawicki J."/>
            <person name="Karawczyk K."/>
            <person name="Piernik-Szablinska J."/>
            <person name="Szczecinska M."/>
            <person name="Mazdziarz M."/>
        </authorList>
    </citation>
    <scope>NUCLEOTIDE SEQUENCE [LARGE SCALE GENOMIC DNA]</scope>
    <source>
        <strain evidence="1">Rf_01</strain>
        <tissue evidence="1">Aerial parts of the thallus</tissue>
    </source>
</reference>
<evidence type="ECO:0000313" key="1">
    <source>
        <dbReference type="EMBL" id="KAL2622850.1"/>
    </source>
</evidence>
<dbReference type="AlphaFoldDB" id="A0ABD1Y8E4"/>
<evidence type="ECO:0000313" key="2">
    <source>
        <dbReference type="Proteomes" id="UP001605036"/>
    </source>
</evidence>
<comment type="caution">
    <text evidence="1">The sequence shown here is derived from an EMBL/GenBank/DDBJ whole genome shotgun (WGS) entry which is preliminary data.</text>
</comment>
<dbReference type="Proteomes" id="UP001605036">
    <property type="component" value="Unassembled WGS sequence"/>
</dbReference>
<proteinExistence type="predicted"/>
<accession>A0ABD1Y8E4</accession>
<sequence length="124" mass="13539">MVPSADASPYLSGTPVRMGHGPRLGGIAFLLTPVNGPTQTLQNDYLGVVQRRTVSRTPIGITCQLCDGHCGIVQGYHPSRMSTCGRESRDPFGQFECGRVTLARREDYDDSPRRAVDLSTWPCT</sequence>